<organism evidence="1 2">
    <name type="scientific">Hymenobacter profundi</name>
    <dbReference type="NCBI Taxonomy" id="1982110"/>
    <lineage>
        <taxon>Bacteria</taxon>
        <taxon>Pseudomonadati</taxon>
        <taxon>Bacteroidota</taxon>
        <taxon>Cytophagia</taxon>
        <taxon>Cytophagales</taxon>
        <taxon>Hymenobacteraceae</taxon>
        <taxon>Hymenobacter</taxon>
    </lineage>
</organism>
<comment type="caution">
    <text evidence="1">The sequence shown here is derived from an EMBL/GenBank/DDBJ whole genome shotgun (WGS) entry which is preliminary data.</text>
</comment>
<dbReference type="InterPro" id="IPR025255">
    <property type="entry name" value="DUF4202"/>
</dbReference>
<proteinExistence type="predicted"/>
<evidence type="ECO:0000313" key="2">
    <source>
        <dbReference type="Proteomes" id="UP000826188"/>
    </source>
</evidence>
<sequence>MILNQARFDEAICLFDAANSEDPHQEIVDGQPYPKELLYGQRMSACLHAVAPNAPEAVQLAARCQHIRRWTIPRQDFPMDRPGYHKWRNTLKKFHAQLASEILQQVGYDADTIQRVQALLQKQQLHLDPEMQLLEDVICLVFLQYYFLDFAAQHPEDKIIDIVQKTWRKMTPEGHQLALQLPLAPEAQKLIGKALGGGE</sequence>
<protein>
    <submittedName>
        <fullName evidence="1">DUF4202 domain-containing protein</fullName>
    </submittedName>
</protein>
<gene>
    <name evidence="1" type="ORF">KYK14_19940</name>
</gene>
<keyword evidence="2" id="KW-1185">Reference proteome</keyword>
<dbReference type="Pfam" id="PF13875">
    <property type="entry name" value="DUF4202"/>
    <property type="match status" value="1"/>
</dbReference>
<dbReference type="PANTHER" id="PTHR41729">
    <property type="entry name" value="GLUTAMYL-TRNA SYNTHETASE"/>
    <property type="match status" value="1"/>
</dbReference>
<dbReference type="PANTHER" id="PTHR41729:SF1">
    <property type="entry name" value="GLUTAMYL-TRNA SYNTHETASE"/>
    <property type="match status" value="1"/>
</dbReference>
<dbReference type="EMBL" id="JAHWGL010000128">
    <property type="protein sequence ID" value="MBW3130843.1"/>
    <property type="molecule type" value="Genomic_DNA"/>
</dbReference>
<name>A0ABS6X754_9BACT</name>
<dbReference type="Proteomes" id="UP000826188">
    <property type="component" value="Unassembled WGS sequence"/>
</dbReference>
<evidence type="ECO:0000313" key="1">
    <source>
        <dbReference type="EMBL" id="MBW3130843.1"/>
    </source>
</evidence>
<accession>A0ABS6X754</accession>
<reference evidence="1 2" key="1">
    <citation type="submission" date="2021-07" db="EMBL/GenBank/DDBJ databases">
        <title>Hymenobacter profundi sp. nov., isolated from deep-sea water.</title>
        <authorList>
            <person name="Kim M.K."/>
        </authorList>
    </citation>
    <scope>NUCLEOTIDE SEQUENCE [LARGE SCALE GENOMIC DNA]</scope>
    <source>
        <strain evidence="1 2">M2</strain>
    </source>
</reference>